<dbReference type="Proteomes" id="UP000222485">
    <property type="component" value="Genome"/>
</dbReference>
<accession>A0A1V0EE71</accession>
<gene>
    <name evidence="1" type="ORF">Ccr32_gp271</name>
</gene>
<name>A0A1V0EE71_9CAUD</name>
<dbReference type="EMBL" id="KY555146">
    <property type="protein sequence ID" value="ARB15189.1"/>
    <property type="molecule type" value="Genomic_DNA"/>
</dbReference>
<evidence type="ECO:0000313" key="1">
    <source>
        <dbReference type="EMBL" id="ARB15189.1"/>
    </source>
</evidence>
<evidence type="ECO:0000313" key="2">
    <source>
        <dbReference type="Proteomes" id="UP000222485"/>
    </source>
</evidence>
<protein>
    <submittedName>
        <fullName evidence="1">Uncharacterized protein</fullName>
    </submittedName>
</protein>
<organism evidence="1 2">
    <name type="scientific">Caulobacter phage Ccr32</name>
    <dbReference type="NCBI Taxonomy" id="1959738"/>
    <lineage>
        <taxon>Viruses</taxon>
        <taxon>Duplodnaviria</taxon>
        <taxon>Heunggongvirae</taxon>
        <taxon>Uroviricota</taxon>
        <taxon>Caudoviricetes</taxon>
        <taxon>Jeanschmidtviridae</taxon>
        <taxon>Shapirovirus</taxon>
        <taxon>Shapirovirus cbk</taxon>
    </lineage>
</organism>
<sequence length="68" mass="7590">MTVSPELAALLDEQPKDSPQAVTAWMARKLADRLIVAVRTMDRQSADYEVQDVADDLIKLANIEEFGE</sequence>
<reference evidence="2" key="1">
    <citation type="journal article" date="2017" name="Curr. Microbiol.">
        <title>Genomic Diversity of Type B3 Bacteriophages of Caulobacter crescentus.</title>
        <authorList>
            <person name="Ash K.T."/>
            <person name="Drake K.M."/>
            <person name="Gibbs W.S."/>
            <person name="Ely B."/>
        </authorList>
    </citation>
    <scope>NUCLEOTIDE SEQUENCE [LARGE SCALE GENOMIC DNA]</scope>
</reference>
<proteinExistence type="predicted"/>